<dbReference type="PROSITE" id="PS50943">
    <property type="entry name" value="HTH_CROC1"/>
    <property type="match status" value="1"/>
</dbReference>
<dbReference type="Proteomes" id="UP000706039">
    <property type="component" value="Unassembled WGS sequence"/>
</dbReference>
<dbReference type="InterPro" id="IPR001387">
    <property type="entry name" value="Cro/C1-type_HTH"/>
</dbReference>
<dbReference type="CDD" id="cd00093">
    <property type="entry name" value="HTH_XRE"/>
    <property type="match status" value="1"/>
</dbReference>
<dbReference type="Gene3D" id="1.10.260.40">
    <property type="entry name" value="lambda repressor-like DNA-binding domains"/>
    <property type="match status" value="1"/>
</dbReference>
<dbReference type="EMBL" id="JAINVV010000014">
    <property type="protein sequence ID" value="MBY8826134.1"/>
    <property type="molecule type" value="Genomic_DNA"/>
</dbReference>
<sequence>MTMQANELIEIRKALGMTQSALADELGVSRKTIMRMEDGGEIDRRTELAVRYLAAVHDDDDEPAVDTLNYRPATEEDIAAVRAGQQRELLNMEADLNRIRKAIRRIASQTPENDR</sequence>
<feature type="domain" description="HTH cro/C1-type" evidence="1">
    <location>
        <begin position="8"/>
        <end position="37"/>
    </location>
</feature>
<evidence type="ECO:0000313" key="2">
    <source>
        <dbReference type="EMBL" id="MBY8826134.1"/>
    </source>
</evidence>
<evidence type="ECO:0000313" key="3">
    <source>
        <dbReference type="Proteomes" id="UP000706039"/>
    </source>
</evidence>
<keyword evidence="3" id="KW-1185">Reference proteome</keyword>
<proteinExistence type="predicted"/>
<dbReference type="Pfam" id="PF01381">
    <property type="entry name" value="HTH_3"/>
    <property type="match status" value="1"/>
</dbReference>
<organism evidence="2 3">
    <name type="scientific">Sphingomonas colocasiae</name>
    <dbReference type="NCBI Taxonomy" id="1848973"/>
    <lineage>
        <taxon>Bacteria</taxon>
        <taxon>Pseudomonadati</taxon>
        <taxon>Pseudomonadota</taxon>
        <taxon>Alphaproteobacteria</taxon>
        <taxon>Sphingomonadales</taxon>
        <taxon>Sphingomonadaceae</taxon>
        <taxon>Sphingomonas</taxon>
    </lineage>
</organism>
<evidence type="ECO:0000259" key="1">
    <source>
        <dbReference type="PROSITE" id="PS50943"/>
    </source>
</evidence>
<name>A0ABS7PXP8_9SPHN</name>
<protein>
    <submittedName>
        <fullName evidence="2">Helix-turn-helix domain-containing protein</fullName>
    </submittedName>
</protein>
<dbReference type="SUPFAM" id="SSF47413">
    <property type="entry name" value="lambda repressor-like DNA-binding domains"/>
    <property type="match status" value="1"/>
</dbReference>
<gene>
    <name evidence="2" type="ORF">K7G82_27785</name>
</gene>
<accession>A0ABS7PXP8</accession>
<dbReference type="InterPro" id="IPR010982">
    <property type="entry name" value="Lambda_DNA-bd_dom_sf"/>
</dbReference>
<comment type="caution">
    <text evidence="2">The sequence shown here is derived from an EMBL/GenBank/DDBJ whole genome shotgun (WGS) entry which is preliminary data.</text>
</comment>
<reference evidence="2 3" key="1">
    <citation type="submission" date="2021-08" db="EMBL/GenBank/DDBJ databases">
        <authorList>
            <person name="Tuo L."/>
        </authorList>
    </citation>
    <scope>NUCLEOTIDE SEQUENCE [LARGE SCALE GENOMIC DNA]</scope>
    <source>
        <strain evidence="2 3">JCM 31229</strain>
    </source>
</reference>